<keyword evidence="6 12" id="KW-0479">Metal-binding</keyword>
<gene>
    <name evidence="12" type="primary">htpX</name>
    <name evidence="14" type="ORF">UW99_C0017G0003</name>
</gene>
<dbReference type="GO" id="GO:0006508">
    <property type="term" value="P:proteolysis"/>
    <property type="evidence" value="ECO:0007669"/>
    <property type="project" value="UniProtKB-KW"/>
</dbReference>
<dbReference type="Gene3D" id="3.30.2010.10">
    <property type="entry name" value="Metalloproteases ('zincins'), catalytic domain"/>
    <property type="match status" value="1"/>
</dbReference>
<keyword evidence="8 12" id="KW-0862">Zinc</keyword>
<keyword evidence="11 12" id="KW-0472">Membrane</keyword>
<feature type="transmembrane region" description="Helical" evidence="12">
    <location>
        <begin position="156"/>
        <end position="175"/>
    </location>
</feature>
<dbReference type="InterPro" id="IPR050083">
    <property type="entry name" value="HtpX_protease"/>
</dbReference>
<keyword evidence="7 12" id="KW-0378">Hydrolase</keyword>
<dbReference type="InterPro" id="IPR022919">
    <property type="entry name" value="Pept_M48_protease_HtpX"/>
</dbReference>
<proteinExistence type="inferred from homology"/>
<comment type="cofactor">
    <cofactor evidence="12">
        <name>Zn(2+)</name>
        <dbReference type="ChEBI" id="CHEBI:29105"/>
    </cofactor>
    <text evidence="12">Binds 1 zinc ion per subunit.</text>
</comment>
<keyword evidence="10 12" id="KW-0482">Metalloprotease</keyword>
<feature type="transmembrane region" description="Helical" evidence="12">
    <location>
        <begin position="187"/>
        <end position="211"/>
    </location>
</feature>
<evidence type="ECO:0000256" key="3">
    <source>
        <dbReference type="ARBA" id="ARBA00022475"/>
    </source>
</evidence>
<keyword evidence="4 12" id="KW-0645">Protease</keyword>
<accession>A0A0G1LSV2</accession>
<dbReference type="HAMAP" id="MF_00188">
    <property type="entry name" value="Pept_M48_protease_HtpX"/>
    <property type="match status" value="1"/>
</dbReference>
<feature type="binding site" evidence="12">
    <location>
        <position position="148"/>
    </location>
    <ligand>
        <name>Zn(2+)</name>
        <dbReference type="ChEBI" id="CHEBI:29105"/>
        <note>catalytic</note>
    </ligand>
</feature>
<dbReference type="EMBL" id="LCKM01000017">
    <property type="protein sequence ID" value="KKT98816.1"/>
    <property type="molecule type" value="Genomic_DNA"/>
</dbReference>
<dbReference type="GO" id="GO:0008270">
    <property type="term" value="F:zinc ion binding"/>
    <property type="evidence" value="ECO:0007669"/>
    <property type="project" value="UniProtKB-UniRule"/>
</dbReference>
<name>A0A0G1LSV2_9BACT</name>
<comment type="similarity">
    <text evidence="2 12">Belongs to the peptidase M48B family.</text>
</comment>
<evidence type="ECO:0000256" key="12">
    <source>
        <dbReference type="HAMAP-Rule" id="MF_00188"/>
    </source>
</evidence>
<evidence type="ECO:0000256" key="6">
    <source>
        <dbReference type="ARBA" id="ARBA00022723"/>
    </source>
</evidence>
<evidence type="ECO:0000256" key="7">
    <source>
        <dbReference type="ARBA" id="ARBA00022801"/>
    </source>
</evidence>
<feature type="active site" evidence="12">
    <location>
        <position position="145"/>
    </location>
</feature>
<organism evidence="14 15">
    <name type="scientific">Candidatus Collierbacteria bacterium GW2011_GWC2_45_15</name>
    <dbReference type="NCBI Taxonomy" id="1618394"/>
    <lineage>
        <taxon>Bacteria</taxon>
        <taxon>Candidatus Collieribacteriota</taxon>
    </lineage>
</organism>
<evidence type="ECO:0000256" key="5">
    <source>
        <dbReference type="ARBA" id="ARBA00022692"/>
    </source>
</evidence>
<evidence type="ECO:0000313" key="14">
    <source>
        <dbReference type="EMBL" id="KKT98816.1"/>
    </source>
</evidence>
<keyword evidence="9 12" id="KW-1133">Transmembrane helix</keyword>
<dbReference type="CDD" id="cd07340">
    <property type="entry name" value="M48B_Htpx_like"/>
    <property type="match status" value="1"/>
</dbReference>
<comment type="subcellular location">
    <subcellularLocation>
        <location evidence="1 12">Cell membrane</location>
        <topology evidence="1 12">Multi-pass membrane protein</topology>
    </subcellularLocation>
</comment>
<dbReference type="EC" id="3.4.24.-" evidence="12"/>
<feature type="binding site" evidence="12">
    <location>
        <position position="220"/>
    </location>
    <ligand>
        <name>Zn(2+)</name>
        <dbReference type="ChEBI" id="CHEBI:29105"/>
        <note>catalytic</note>
    </ligand>
</feature>
<evidence type="ECO:0000256" key="10">
    <source>
        <dbReference type="ARBA" id="ARBA00023049"/>
    </source>
</evidence>
<evidence type="ECO:0000259" key="13">
    <source>
        <dbReference type="Pfam" id="PF01435"/>
    </source>
</evidence>
<evidence type="ECO:0000256" key="1">
    <source>
        <dbReference type="ARBA" id="ARBA00004651"/>
    </source>
</evidence>
<evidence type="ECO:0000256" key="9">
    <source>
        <dbReference type="ARBA" id="ARBA00022989"/>
    </source>
</evidence>
<evidence type="ECO:0000256" key="11">
    <source>
        <dbReference type="ARBA" id="ARBA00023136"/>
    </source>
</evidence>
<keyword evidence="5 12" id="KW-0812">Transmembrane</keyword>
<feature type="binding site" evidence="12">
    <location>
        <position position="144"/>
    </location>
    <ligand>
        <name>Zn(2+)</name>
        <dbReference type="ChEBI" id="CHEBI:29105"/>
        <note>catalytic</note>
    </ligand>
</feature>
<comment type="caution">
    <text evidence="14">The sequence shown here is derived from an EMBL/GenBank/DDBJ whole genome shotgun (WGS) entry which is preliminary data.</text>
</comment>
<dbReference type="Pfam" id="PF01435">
    <property type="entry name" value="Peptidase_M48"/>
    <property type="match status" value="1"/>
</dbReference>
<feature type="transmembrane region" description="Helical" evidence="12">
    <location>
        <begin position="16"/>
        <end position="37"/>
    </location>
</feature>
<evidence type="ECO:0000313" key="15">
    <source>
        <dbReference type="Proteomes" id="UP000034214"/>
    </source>
</evidence>
<reference evidence="14 15" key="1">
    <citation type="journal article" date="2015" name="Nature">
        <title>rRNA introns, odd ribosomes, and small enigmatic genomes across a large radiation of phyla.</title>
        <authorList>
            <person name="Brown C.T."/>
            <person name="Hug L.A."/>
            <person name="Thomas B.C."/>
            <person name="Sharon I."/>
            <person name="Castelle C.J."/>
            <person name="Singh A."/>
            <person name="Wilkins M.J."/>
            <person name="Williams K.H."/>
            <person name="Banfield J.F."/>
        </authorList>
    </citation>
    <scope>NUCLEOTIDE SEQUENCE [LARGE SCALE GENOMIC DNA]</scope>
</reference>
<dbReference type="GO" id="GO:0004222">
    <property type="term" value="F:metalloendopeptidase activity"/>
    <property type="evidence" value="ECO:0007669"/>
    <property type="project" value="UniProtKB-UniRule"/>
</dbReference>
<dbReference type="InterPro" id="IPR001915">
    <property type="entry name" value="Peptidase_M48"/>
</dbReference>
<feature type="transmembrane region" description="Helical" evidence="12">
    <location>
        <begin position="43"/>
        <end position="61"/>
    </location>
</feature>
<dbReference type="AlphaFoldDB" id="A0A0G1LSV2"/>
<evidence type="ECO:0000256" key="8">
    <source>
        <dbReference type="ARBA" id="ARBA00022833"/>
    </source>
</evidence>
<feature type="domain" description="Peptidase M48" evidence="13">
    <location>
        <begin position="86"/>
        <end position="295"/>
    </location>
</feature>
<sequence length="296" mass="32569">MKNIYEQVDANKFRSGIVIVSFVAFISLATYLISYSLGFDTGYVGVAMIISGLVSFISYYYSDQIILSISGAKEANKRDHFNFYTVAQNLSQAAHIPTPKLYVLEDTAMNAFATGRDPEHGVVCATTGLLSRLNRTELEGVIAHELTHIRFYDTRLMSIVTILVGLVTLLSDILLRTRIRRSNRDEGNIGAILIVAGIIMAILSPIIAKLIQLAISRRREYLADAGGAQITKYPEGLASALEKINSDTEPLEAANKATAHLYITNPLKNHHDSVGWFAGLFNTHPPVGERIKALRS</sequence>
<dbReference type="PANTHER" id="PTHR43221">
    <property type="entry name" value="PROTEASE HTPX"/>
    <property type="match status" value="1"/>
</dbReference>
<evidence type="ECO:0000256" key="4">
    <source>
        <dbReference type="ARBA" id="ARBA00022670"/>
    </source>
</evidence>
<dbReference type="Proteomes" id="UP000034214">
    <property type="component" value="Unassembled WGS sequence"/>
</dbReference>
<dbReference type="PANTHER" id="PTHR43221:SF1">
    <property type="entry name" value="PROTEASE HTPX"/>
    <property type="match status" value="1"/>
</dbReference>
<protein>
    <recommendedName>
        <fullName evidence="12">Protease HtpX homolog</fullName>
        <ecNumber evidence="12">3.4.24.-</ecNumber>
    </recommendedName>
</protein>
<keyword evidence="3 12" id="KW-1003">Cell membrane</keyword>
<evidence type="ECO:0000256" key="2">
    <source>
        <dbReference type="ARBA" id="ARBA00009779"/>
    </source>
</evidence>
<dbReference type="GO" id="GO:0005886">
    <property type="term" value="C:plasma membrane"/>
    <property type="evidence" value="ECO:0007669"/>
    <property type="project" value="UniProtKB-SubCell"/>
</dbReference>